<sequence length="44" mass="5264">MYCLWKYKIGLLGYFHKKLLLIIFTSWILCDHLLDQILQVGYGC</sequence>
<reference evidence="1" key="2">
    <citation type="journal article" date="2015" name="Data Brief">
        <title>Shoot transcriptome of the giant reed, Arundo donax.</title>
        <authorList>
            <person name="Barrero R.A."/>
            <person name="Guerrero F.D."/>
            <person name="Moolhuijzen P."/>
            <person name="Goolsby J.A."/>
            <person name="Tidwell J."/>
            <person name="Bellgard S.E."/>
            <person name="Bellgard M.I."/>
        </authorList>
    </citation>
    <scope>NUCLEOTIDE SEQUENCE</scope>
    <source>
        <tissue evidence="1">Shoot tissue taken approximately 20 cm above the soil surface</tissue>
    </source>
</reference>
<accession>A0A0A8YMM1</accession>
<protein>
    <submittedName>
        <fullName evidence="1">Uncharacterized protein</fullName>
    </submittedName>
</protein>
<proteinExistence type="predicted"/>
<dbReference type="EMBL" id="GBRH01270016">
    <property type="protein sequence ID" value="JAD27879.1"/>
    <property type="molecule type" value="Transcribed_RNA"/>
</dbReference>
<name>A0A0A8YMM1_ARUDO</name>
<reference evidence="1" key="1">
    <citation type="submission" date="2014-09" db="EMBL/GenBank/DDBJ databases">
        <authorList>
            <person name="Magalhaes I.L.F."/>
            <person name="Oliveira U."/>
            <person name="Santos F.R."/>
            <person name="Vidigal T.H.D.A."/>
            <person name="Brescovit A.D."/>
            <person name="Santos A.J."/>
        </authorList>
    </citation>
    <scope>NUCLEOTIDE SEQUENCE</scope>
    <source>
        <tissue evidence="1">Shoot tissue taken approximately 20 cm above the soil surface</tissue>
    </source>
</reference>
<evidence type="ECO:0000313" key="1">
    <source>
        <dbReference type="EMBL" id="JAD27879.1"/>
    </source>
</evidence>
<dbReference type="AlphaFoldDB" id="A0A0A8YMM1"/>
<organism evidence="1">
    <name type="scientific">Arundo donax</name>
    <name type="common">Giant reed</name>
    <name type="synonym">Donax arundinaceus</name>
    <dbReference type="NCBI Taxonomy" id="35708"/>
    <lineage>
        <taxon>Eukaryota</taxon>
        <taxon>Viridiplantae</taxon>
        <taxon>Streptophyta</taxon>
        <taxon>Embryophyta</taxon>
        <taxon>Tracheophyta</taxon>
        <taxon>Spermatophyta</taxon>
        <taxon>Magnoliopsida</taxon>
        <taxon>Liliopsida</taxon>
        <taxon>Poales</taxon>
        <taxon>Poaceae</taxon>
        <taxon>PACMAD clade</taxon>
        <taxon>Arundinoideae</taxon>
        <taxon>Arundineae</taxon>
        <taxon>Arundo</taxon>
    </lineage>
</organism>